<organism evidence="1">
    <name type="scientific">Lepeophtheirus salmonis</name>
    <name type="common">Salmon louse</name>
    <name type="synonym">Caligus salmonis</name>
    <dbReference type="NCBI Taxonomy" id="72036"/>
    <lineage>
        <taxon>Eukaryota</taxon>
        <taxon>Metazoa</taxon>
        <taxon>Ecdysozoa</taxon>
        <taxon>Arthropoda</taxon>
        <taxon>Crustacea</taxon>
        <taxon>Multicrustacea</taxon>
        <taxon>Hexanauplia</taxon>
        <taxon>Copepoda</taxon>
        <taxon>Siphonostomatoida</taxon>
        <taxon>Caligidae</taxon>
        <taxon>Lepeophtheirus</taxon>
    </lineage>
</organism>
<accession>A0A0K2TIZ8</accession>
<dbReference type="AlphaFoldDB" id="A0A0K2TIZ8"/>
<protein>
    <submittedName>
        <fullName evidence="1">Uncharacterized protein</fullName>
    </submittedName>
</protein>
<reference evidence="1" key="1">
    <citation type="submission" date="2014-05" db="EMBL/GenBank/DDBJ databases">
        <authorList>
            <person name="Chronopoulou M."/>
        </authorList>
    </citation>
    <scope>NUCLEOTIDE SEQUENCE</scope>
    <source>
        <tissue evidence="1">Whole organism</tissue>
    </source>
</reference>
<evidence type="ECO:0000313" key="1">
    <source>
        <dbReference type="EMBL" id="CDW25486.1"/>
    </source>
</evidence>
<sequence>MRSIQKMSFSRHSLLGPIIKLGMLPGLKNIILSLNLLNNCWWATTQIYDDLIS</sequence>
<proteinExistence type="predicted"/>
<dbReference type="EMBL" id="HACA01008125">
    <property type="protein sequence ID" value="CDW25486.1"/>
    <property type="molecule type" value="Transcribed_RNA"/>
</dbReference>
<name>A0A0K2TIZ8_LEPSM</name>